<keyword evidence="9" id="KW-0472">Membrane</keyword>
<keyword evidence="6 7" id="KW-0067">ATP-binding</keyword>
<keyword evidence="3" id="KW-0808">Transferase</keyword>
<dbReference type="PANTHER" id="PTHR43289">
    <property type="entry name" value="MITOGEN-ACTIVATED PROTEIN KINASE KINASE KINASE 20-RELATED"/>
    <property type="match status" value="1"/>
</dbReference>
<accession>A0A917YAN6</accession>
<evidence type="ECO:0000256" key="3">
    <source>
        <dbReference type="ARBA" id="ARBA00022679"/>
    </source>
</evidence>
<dbReference type="Proteomes" id="UP000600365">
    <property type="component" value="Unassembled WGS sequence"/>
</dbReference>
<feature type="region of interest" description="Disordered" evidence="8">
    <location>
        <begin position="302"/>
        <end position="327"/>
    </location>
</feature>
<feature type="region of interest" description="Disordered" evidence="8">
    <location>
        <begin position="361"/>
        <end position="471"/>
    </location>
</feature>
<keyword evidence="12" id="KW-1185">Reference proteome</keyword>
<dbReference type="PROSITE" id="PS50011">
    <property type="entry name" value="PROTEIN_KINASE_DOM"/>
    <property type="match status" value="1"/>
</dbReference>
<feature type="region of interest" description="Disordered" evidence="8">
    <location>
        <begin position="500"/>
        <end position="585"/>
    </location>
</feature>
<dbReference type="SUPFAM" id="SSF56112">
    <property type="entry name" value="Protein kinase-like (PK-like)"/>
    <property type="match status" value="1"/>
</dbReference>
<dbReference type="PANTHER" id="PTHR43289:SF6">
    <property type="entry name" value="SERINE_THREONINE-PROTEIN KINASE NEKL-3"/>
    <property type="match status" value="1"/>
</dbReference>
<dbReference type="AlphaFoldDB" id="A0A917YAN6"/>
<dbReference type="InterPro" id="IPR000719">
    <property type="entry name" value="Prot_kinase_dom"/>
</dbReference>
<evidence type="ECO:0000256" key="1">
    <source>
        <dbReference type="ARBA" id="ARBA00012513"/>
    </source>
</evidence>
<dbReference type="InterPro" id="IPR017441">
    <property type="entry name" value="Protein_kinase_ATP_BS"/>
</dbReference>
<gene>
    <name evidence="11" type="ORF">GCM10011579_071760</name>
</gene>
<dbReference type="Gene3D" id="3.30.200.20">
    <property type="entry name" value="Phosphorylase Kinase, domain 1"/>
    <property type="match status" value="1"/>
</dbReference>
<dbReference type="RefSeq" id="WP_189190404.1">
    <property type="nucleotide sequence ID" value="NZ_BMMM01000016.1"/>
</dbReference>
<feature type="compositionally biased region" description="Polar residues" evidence="8">
    <location>
        <begin position="546"/>
        <end position="555"/>
    </location>
</feature>
<dbReference type="PROSITE" id="PS00107">
    <property type="entry name" value="PROTEIN_KINASE_ATP"/>
    <property type="match status" value="1"/>
</dbReference>
<feature type="compositionally biased region" description="Low complexity" evidence="8">
    <location>
        <begin position="556"/>
        <end position="573"/>
    </location>
</feature>
<evidence type="ECO:0000256" key="7">
    <source>
        <dbReference type="PROSITE-ProRule" id="PRU10141"/>
    </source>
</evidence>
<evidence type="ECO:0000259" key="10">
    <source>
        <dbReference type="PROSITE" id="PS50011"/>
    </source>
</evidence>
<feature type="binding site" evidence="7">
    <location>
        <position position="52"/>
    </location>
    <ligand>
        <name>ATP</name>
        <dbReference type="ChEBI" id="CHEBI:30616"/>
    </ligand>
</feature>
<comment type="caution">
    <text evidence="11">The sequence shown here is derived from an EMBL/GenBank/DDBJ whole genome shotgun (WGS) entry which is preliminary data.</text>
</comment>
<feature type="compositionally biased region" description="Low complexity" evidence="8">
    <location>
        <begin position="376"/>
        <end position="417"/>
    </location>
</feature>
<keyword evidence="9" id="KW-0812">Transmembrane</keyword>
<dbReference type="GO" id="GO:0005524">
    <property type="term" value="F:ATP binding"/>
    <property type="evidence" value="ECO:0007669"/>
    <property type="project" value="UniProtKB-UniRule"/>
</dbReference>
<proteinExistence type="predicted"/>
<feature type="transmembrane region" description="Helical" evidence="9">
    <location>
        <begin position="480"/>
        <end position="502"/>
    </location>
</feature>
<organism evidence="11 12">
    <name type="scientific">Streptomyces albiflavescens</name>
    <dbReference type="NCBI Taxonomy" id="1623582"/>
    <lineage>
        <taxon>Bacteria</taxon>
        <taxon>Bacillati</taxon>
        <taxon>Actinomycetota</taxon>
        <taxon>Actinomycetes</taxon>
        <taxon>Kitasatosporales</taxon>
        <taxon>Streptomycetaceae</taxon>
        <taxon>Streptomyces</taxon>
    </lineage>
</organism>
<dbReference type="SMART" id="SM00220">
    <property type="entry name" value="S_TKc"/>
    <property type="match status" value="1"/>
</dbReference>
<sequence length="725" mass="74615">MSEAERAGASRQDKSERLLAGRYRLGDVLGRGGMGTVWRAQDETLGRTVAVKELRFPSSIDEDEKRRLITRTLREAKAIARIRNNAAVTVFDVVDEDNRPWIVMELVEGKSLAEVIREDGLLTPKRAAEVGLAILDVLRSAHREGILHRDVKPSNVLISNDGRVVLTDFGIAQVEGDPSITSTGMLVGAPSYISPERARGHKPGPAADLWSLGGLLYASVEGVPPYDKGSAIATLTAVMTEPVEQPKNAGPLENVIYGLLAKDPEQRLDDAGARAMLNEVLHAPEPKETVPEPADATKVVALPPVPDEAPGKGSSGGSGAKRGEEAADRLRGALRSVRKAASAAGAATAAATARAKAVGSETAGSAGGEGAGSAGAGAATTASSSKASPSAPSTPSSSAPSSRSSRKASGAGAASSANAGVRDSASVNSGSAGATGSAGAASAAGAAERASGSGWPVAPERPPRPAPRAPLTDVVPRRTLMIIAVVVALAVLGTVLALTLGGGDDAGSKDNKTGDTKAAASSGASAGSGGKDSGGSAHTDSDDKTGATSGSGQKETANATSGATASASASSGADSGGKESDSTAVSTYKGGQGFSIGLPKGWKYQSTDAAGARFTGPDGQKLLVGWTTTPKDDPVADWRNQERYMTRSQYTRVRIEKVDYRDWNTADWEFTYTDGGTKYRSIDRGFVVNSHQGYALMYTAKASNWDSELRKDTWQTLTKTFRPKS</sequence>
<dbReference type="InterPro" id="IPR011009">
    <property type="entry name" value="Kinase-like_dom_sf"/>
</dbReference>
<evidence type="ECO:0000256" key="2">
    <source>
        <dbReference type="ARBA" id="ARBA00022527"/>
    </source>
</evidence>
<dbReference type="EMBL" id="BMMM01000016">
    <property type="protein sequence ID" value="GGN83246.1"/>
    <property type="molecule type" value="Genomic_DNA"/>
</dbReference>
<keyword evidence="2 11" id="KW-0723">Serine/threonine-protein kinase</keyword>
<dbReference type="GO" id="GO:0004674">
    <property type="term" value="F:protein serine/threonine kinase activity"/>
    <property type="evidence" value="ECO:0007669"/>
    <property type="project" value="UniProtKB-KW"/>
</dbReference>
<dbReference type="Pfam" id="PF00069">
    <property type="entry name" value="Pkinase"/>
    <property type="match status" value="1"/>
</dbReference>
<reference evidence="11 12" key="1">
    <citation type="journal article" date="2014" name="Int. J. Syst. Evol. Microbiol.">
        <title>Complete genome sequence of Corynebacterium casei LMG S-19264T (=DSM 44701T), isolated from a smear-ripened cheese.</title>
        <authorList>
            <consortium name="US DOE Joint Genome Institute (JGI-PGF)"/>
            <person name="Walter F."/>
            <person name="Albersmeier A."/>
            <person name="Kalinowski J."/>
            <person name="Ruckert C."/>
        </authorList>
    </citation>
    <scope>NUCLEOTIDE SEQUENCE [LARGE SCALE GENOMIC DNA]</scope>
    <source>
        <strain evidence="11 12">CGMCC 4.7111</strain>
    </source>
</reference>
<evidence type="ECO:0000256" key="6">
    <source>
        <dbReference type="ARBA" id="ARBA00022840"/>
    </source>
</evidence>
<evidence type="ECO:0000256" key="4">
    <source>
        <dbReference type="ARBA" id="ARBA00022741"/>
    </source>
</evidence>
<dbReference type="InterPro" id="IPR008271">
    <property type="entry name" value="Ser/Thr_kinase_AS"/>
</dbReference>
<evidence type="ECO:0000313" key="12">
    <source>
        <dbReference type="Proteomes" id="UP000600365"/>
    </source>
</evidence>
<feature type="compositionally biased region" description="Gly residues" evidence="8">
    <location>
        <begin position="365"/>
        <end position="375"/>
    </location>
</feature>
<keyword evidence="9" id="KW-1133">Transmembrane helix</keyword>
<feature type="compositionally biased region" description="Basic and acidic residues" evidence="8">
    <location>
        <begin position="506"/>
        <end position="515"/>
    </location>
</feature>
<dbReference type="EC" id="2.7.11.1" evidence="1"/>
<evidence type="ECO:0000313" key="11">
    <source>
        <dbReference type="EMBL" id="GGN83246.1"/>
    </source>
</evidence>
<feature type="compositionally biased region" description="Low complexity" evidence="8">
    <location>
        <begin position="424"/>
        <end position="458"/>
    </location>
</feature>
<protein>
    <recommendedName>
        <fullName evidence="1">non-specific serine/threonine protein kinase</fullName>
        <ecNumber evidence="1">2.7.11.1</ecNumber>
    </recommendedName>
</protein>
<evidence type="ECO:0000256" key="8">
    <source>
        <dbReference type="SAM" id="MobiDB-lite"/>
    </source>
</evidence>
<evidence type="ECO:0000256" key="9">
    <source>
        <dbReference type="SAM" id="Phobius"/>
    </source>
</evidence>
<feature type="compositionally biased region" description="Low complexity" evidence="8">
    <location>
        <begin position="516"/>
        <end position="525"/>
    </location>
</feature>
<keyword evidence="4 7" id="KW-0547">Nucleotide-binding</keyword>
<dbReference type="CDD" id="cd14014">
    <property type="entry name" value="STKc_PknB_like"/>
    <property type="match status" value="1"/>
</dbReference>
<dbReference type="PROSITE" id="PS00108">
    <property type="entry name" value="PROTEIN_KINASE_ST"/>
    <property type="match status" value="1"/>
</dbReference>
<name>A0A917YAN6_9ACTN</name>
<feature type="domain" description="Protein kinase" evidence="10">
    <location>
        <begin position="23"/>
        <end position="281"/>
    </location>
</feature>
<keyword evidence="5 11" id="KW-0418">Kinase</keyword>
<evidence type="ECO:0000256" key="5">
    <source>
        <dbReference type="ARBA" id="ARBA00022777"/>
    </source>
</evidence>
<dbReference type="Gene3D" id="1.10.510.10">
    <property type="entry name" value="Transferase(Phosphotransferase) domain 1"/>
    <property type="match status" value="1"/>
</dbReference>